<dbReference type="EMBL" id="JACHLR010000025">
    <property type="protein sequence ID" value="MBB4860583.1"/>
    <property type="molecule type" value="Genomic_DNA"/>
</dbReference>
<keyword evidence="2" id="KW-0808">Transferase</keyword>
<dbReference type="Gene3D" id="3.90.550.10">
    <property type="entry name" value="Spore Coat Polysaccharide Biosynthesis Protein SpsA, Chain A"/>
    <property type="match status" value="1"/>
</dbReference>
<dbReference type="SUPFAM" id="SSF53448">
    <property type="entry name" value="Nucleotide-diphospho-sugar transferases"/>
    <property type="match status" value="1"/>
</dbReference>
<dbReference type="Pfam" id="PF00535">
    <property type="entry name" value="Glycos_transf_2"/>
    <property type="match status" value="1"/>
</dbReference>
<dbReference type="InterPro" id="IPR050834">
    <property type="entry name" value="Glycosyltransf_2"/>
</dbReference>
<dbReference type="InterPro" id="IPR029044">
    <property type="entry name" value="Nucleotide-diphossugar_trans"/>
</dbReference>
<keyword evidence="3" id="KW-1185">Reference proteome</keyword>
<proteinExistence type="predicted"/>
<dbReference type="Pfam" id="PF13692">
    <property type="entry name" value="Glyco_trans_1_4"/>
    <property type="match status" value="1"/>
</dbReference>
<sequence>MKIRRFNEGSADGYRLPCRTRPRAFMQFHIDRSDGGWNQLTPRQIETAYASFDTDYYLSSNCDLELRSQSAFEHYLARGWRQGRNPNGFFRTLDYLIAHPHLISSGQHPFLHHLFGESLAEVVDRALAPTQHDAAQHEATGDLQLPVLTQPHHRAEAELTPHVGAIKPLSEEEALRGLSQEEIARLQAEFDSGFYLAQYPDVRILETDPFMHYMTLGWLERRNPSSDFSTKFYLDLYTDIAASGMNPFVHWALHGKQELRAAISFRQKMAKRHYSPKVSAIVPNYNHGRFLAQRLDSILSQTYPNIEITVLDDCSSDNSREVIDGYVERYPGRIRTMYNETNSGGVFNQWRKGVSGVDGELVWICESDDFCEPDFVEKLVPNFADDSVQMAFGRILETDIDGAANLWLDTYREHAEAGIWGAHLVRPAADWFAHGFGVSNLIANVGGCLFRRSPIPLHVWQEAATYRVVGDWYLYLQIAGGGQIAWEPEAISYFRRHGSNTSSSSFNGTRFYSELERVMIEMRKTWDIPHSTVIKFYNNILEQYRYFSVEEVHGSLDLHCNLNKMLAVTRQRRHILLAMLGFVPGGGENFPIQLANSLIEAGWIVSMLIFVSDEMNEHMRASLNPAVSVYDAAWVTEYNCERFIRETGVSLIHSHTVGAEMHFYHMWNLDPQIPYLVTLHGSYEASDIPPEMMVRITESVDHFVYTADKNLLPLEGQGIAADRFTKMANAMPIDPLPFPQTRQEMGISEDAIVFTLVARGIKRKGWRAAIEAFCKLRKRNPGRPMHLCLVGEGDEPTAHRMVHGNDPDISFLGYQARIHGLYRLSDVAIVPTRFAGESYPLCIIQALQVGTPVVATDVGEISNMIENEAGVRGGLIVKAVRDTDRFIDAFAEGMQSILDDRMRHDLAQNAQELGHKYDMAPLVGIYGDLYSRTIVQSDPASIAVAA</sequence>
<gene>
    <name evidence="2" type="ORF">HNO88_003927</name>
</gene>
<comment type="caution">
    <text evidence="2">The sequence shown here is derived from an EMBL/GenBank/DDBJ whole genome shotgun (WGS) entry which is preliminary data.</text>
</comment>
<name>A0A7W7KEI4_9SPHN</name>
<dbReference type="GO" id="GO:0016740">
    <property type="term" value="F:transferase activity"/>
    <property type="evidence" value="ECO:0007669"/>
    <property type="project" value="UniProtKB-KW"/>
</dbReference>
<evidence type="ECO:0000313" key="3">
    <source>
        <dbReference type="Proteomes" id="UP000555448"/>
    </source>
</evidence>
<dbReference type="AlphaFoldDB" id="A0A7W7KEI4"/>
<dbReference type="Proteomes" id="UP000555448">
    <property type="component" value="Unassembled WGS sequence"/>
</dbReference>
<dbReference type="PANTHER" id="PTHR43685">
    <property type="entry name" value="GLYCOSYLTRANSFERASE"/>
    <property type="match status" value="1"/>
</dbReference>
<dbReference type="InterPro" id="IPR001173">
    <property type="entry name" value="Glyco_trans_2-like"/>
</dbReference>
<dbReference type="PANTHER" id="PTHR43685:SF11">
    <property type="entry name" value="GLYCOSYLTRANSFERASE TAGX-RELATED"/>
    <property type="match status" value="1"/>
</dbReference>
<dbReference type="CDD" id="cd03801">
    <property type="entry name" value="GT4_PimA-like"/>
    <property type="match status" value="1"/>
</dbReference>
<reference evidence="2 3" key="1">
    <citation type="submission" date="2020-08" db="EMBL/GenBank/DDBJ databases">
        <title>Functional genomics of gut bacteria from endangered species of beetles.</title>
        <authorList>
            <person name="Carlos-Shanley C."/>
        </authorList>
    </citation>
    <scope>NUCLEOTIDE SEQUENCE [LARGE SCALE GENOMIC DNA]</scope>
    <source>
        <strain evidence="2 3">S00245</strain>
    </source>
</reference>
<evidence type="ECO:0000259" key="1">
    <source>
        <dbReference type="Pfam" id="PF00535"/>
    </source>
</evidence>
<dbReference type="Gene3D" id="3.40.50.2000">
    <property type="entry name" value="Glycogen Phosphorylase B"/>
    <property type="match status" value="2"/>
</dbReference>
<accession>A0A7W7KEI4</accession>
<dbReference type="RefSeq" id="WP_184249660.1">
    <property type="nucleotide sequence ID" value="NZ_JACHLR010000025.1"/>
</dbReference>
<protein>
    <submittedName>
        <fullName evidence="2">Glycosyltransferase involved in cell wall biosynthesis</fullName>
    </submittedName>
</protein>
<feature type="domain" description="Glycosyltransferase 2-like" evidence="1">
    <location>
        <begin position="279"/>
        <end position="408"/>
    </location>
</feature>
<evidence type="ECO:0000313" key="2">
    <source>
        <dbReference type="EMBL" id="MBB4860583.1"/>
    </source>
</evidence>
<organism evidence="2 3">
    <name type="scientific">Novosphingobium chloroacetimidivorans</name>
    <dbReference type="NCBI Taxonomy" id="1428314"/>
    <lineage>
        <taxon>Bacteria</taxon>
        <taxon>Pseudomonadati</taxon>
        <taxon>Pseudomonadota</taxon>
        <taxon>Alphaproteobacteria</taxon>
        <taxon>Sphingomonadales</taxon>
        <taxon>Sphingomonadaceae</taxon>
        <taxon>Novosphingobium</taxon>
    </lineage>
</organism>
<dbReference type="SUPFAM" id="SSF53756">
    <property type="entry name" value="UDP-Glycosyltransferase/glycogen phosphorylase"/>
    <property type="match status" value="1"/>
</dbReference>